<evidence type="ECO:0000313" key="18">
    <source>
        <dbReference type="Proteomes" id="UP000003597"/>
    </source>
</evidence>
<reference evidence="17 18" key="1">
    <citation type="submission" date="2011-08" db="EMBL/GenBank/DDBJ databases">
        <authorList>
            <person name="Weinstock G."/>
            <person name="Sodergren E."/>
            <person name="Clifton S."/>
            <person name="Fulton L."/>
            <person name="Fulton B."/>
            <person name="Courtney L."/>
            <person name="Fronick C."/>
            <person name="Harrison M."/>
            <person name="Strong C."/>
            <person name="Farmer C."/>
            <person name="Delahaunty K."/>
            <person name="Markovic C."/>
            <person name="Hall O."/>
            <person name="Minx P."/>
            <person name="Tomlinson C."/>
            <person name="Mitreva M."/>
            <person name="Hou S."/>
            <person name="Chen J."/>
            <person name="Wollam A."/>
            <person name="Pepin K.H."/>
            <person name="Johnson M."/>
            <person name="Bhonagiri V."/>
            <person name="Zhang X."/>
            <person name="Suruliraj S."/>
            <person name="Warren W."/>
            <person name="Chinwalla A."/>
            <person name="Mardis E.R."/>
            <person name="Wilson R.K."/>
        </authorList>
    </citation>
    <scope>NUCLEOTIDE SEQUENCE [LARGE SCALE GENOMIC DNA]</scope>
    <source>
        <strain evidence="17 18">ATCC 33091</strain>
    </source>
</reference>
<keyword evidence="11 14" id="KW-0411">Iron-sulfur</keyword>
<dbReference type="EMBL" id="AGCN01000014">
    <property type="protein sequence ID" value="EHN62182.1"/>
    <property type="molecule type" value="Genomic_DNA"/>
</dbReference>
<evidence type="ECO:0000313" key="17">
    <source>
        <dbReference type="EMBL" id="EHN62182.1"/>
    </source>
</evidence>
<evidence type="ECO:0000256" key="8">
    <source>
        <dbReference type="ARBA" id="ARBA00022839"/>
    </source>
</evidence>
<dbReference type="PANTHER" id="PTHR30591">
    <property type="entry name" value="RECBCD ENZYME SUBUNIT RECC"/>
    <property type="match status" value="1"/>
</dbReference>
<keyword evidence="6 14" id="KW-0378">Hydrolase</keyword>
<evidence type="ECO:0000256" key="12">
    <source>
        <dbReference type="ARBA" id="ARBA00023125"/>
    </source>
</evidence>
<gene>
    <name evidence="14" type="primary">addB</name>
    <name evidence="17" type="ORF">HMPREF0557_00737</name>
</gene>
<dbReference type="GO" id="GO:0000724">
    <property type="term" value="P:double-strand break repair via homologous recombination"/>
    <property type="evidence" value="ECO:0007669"/>
    <property type="project" value="UniProtKB-UniRule"/>
</dbReference>
<comment type="cofactor">
    <cofactor evidence="14">
        <name>[4Fe-4S] cluster</name>
        <dbReference type="ChEBI" id="CHEBI:49883"/>
    </cofactor>
    <text evidence="14">Binds 1 [4Fe-4S] cluster.</text>
</comment>
<dbReference type="Pfam" id="PF13361">
    <property type="entry name" value="UvrD_C"/>
    <property type="match status" value="1"/>
</dbReference>
<dbReference type="Proteomes" id="UP000003597">
    <property type="component" value="Unassembled WGS sequence"/>
</dbReference>
<keyword evidence="4 14" id="KW-0547">Nucleotide-binding</keyword>
<feature type="binding site" evidence="14">
    <location>
        <position position="800"/>
    </location>
    <ligand>
        <name>[4Fe-4S] cluster</name>
        <dbReference type="ChEBI" id="CHEBI:49883"/>
    </ligand>
</feature>
<dbReference type="InterPro" id="IPR038726">
    <property type="entry name" value="PDDEXK_AddAB-type"/>
</dbReference>
<evidence type="ECO:0000256" key="13">
    <source>
        <dbReference type="ARBA" id="ARBA00023204"/>
    </source>
</evidence>
<keyword evidence="2 14" id="KW-0540">Nuclease</keyword>
<dbReference type="InterPro" id="IPR027417">
    <property type="entry name" value="P-loop_NTPase"/>
</dbReference>
<comment type="miscellaneous">
    <text evidence="14">Despite having conserved helicase domains, this subunit does not have helicase activity.</text>
</comment>
<dbReference type="AlphaFoldDB" id="A0AB72ZBF8"/>
<dbReference type="SUPFAM" id="SSF52540">
    <property type="entry name" value="P-loop containing nucleoside triphosphate hydrolases"/>
    <property type="match status" value="1"/>
</dbReference>
<feature type="binding site" evidence="14">
    <location>
        <position position="1124"/>
    </location>
    <ligand>
        <name>[4Fe-4S] cluster</name>
        <dbReference type="ChEBI" id="CHEBI:49883"/>
    </ligand>
</feature>
<dbReference type="InterPro" id="IPR049035">
    <property type="entry name" value="ADDB_N"/>
</dbReference>
<evidence type="ECO:0000256" key="2">
    <source>
        <dbReference type="ARBA" id="ARBA00022722"/>
    </source>
</evidence>
<comment type="function">
    <text evidence="14">The heterodimer acts as both an ATP-dependent DNA helicase and an ATP-dependent, dual-direction single-stranded exonuclease. Recognizes the chi site generating a DNA molecule suitable for the initiation of homologous recombination. The AddB subunit has 5' -&gt; 3' nuclease activity but not helicase activity.</text>
</comment>
<dbReference type="FunFam" id="3.90.320.10:FF:000006">
    <property type="entry name" value="ATP-dependent helicase/deoxyribonuclease subunit B"/>
    <property type="match status" value="1"/>
</dbReference>
<evidence type="ECO:0000256" key="7">
    <source>
        <dbReference type="ARBA" id="ARBA00022806"/>
    </source>
</evidence>
<dbReference type="PROSITE" id="PS51217">
    <property type="entry name" value="UVRD_HELICASE_CTER"/>
    <property type="match status" value="1"/>
</dbReference>
<dbReference type="GO" id="GO:0003690">
    <property type="term" value="F:double-stranded DNA binding"/>
    <property type="evidence" value="ECO:0007669"/>
    <property type="project" value="UniProtKB-UniRule"/>
</dbReference>
<sequence length="1163" mass="132762">MFGGEGMTLQIIAGKAGTGKTTHLMDEVGEKIKKTSKTYIFIVPDQMTFQMETSFLNKQNLAGMLGTQIFSFSRLAWKILQETGGLSKTFLSQTGIEMVIRKAALDQKDKLKIFSRATSKKGFYSELAKLFKEMKQEEISVDELEKSAANLSTSVSSKVHDISLIYQKYEELLAGKFLENEDYLRLLADKIIESDYLNQTEIIIDGFTSFSKQELTVIEKLMQKCDKVTVSLTLNVPEIHKGLEEFSMFKASTEAYFALLEMAKLNKIQVEPEKILLENKRANSDSLAFLANAWGENKYSSYEGGANDLTIHQANNRRAEMEGVAREIRQLTLNGYRYRDMAILTRNISDYDILCETVMESFDIPIFIDKKRAMAKHPFIEFIRSSVDAILFNWKYEPIFQAVKTEFFFDVAENATIMRRKADILENYVLENGIQNKWKWEKEGDWIYRKIRGLSTNVLPQTDEELATQSVINEMRNLIVEPLSTLENNITKAKTGIEFAMALYHYLEQVKAVEHLESWRQVAEENGYLELAREHEQAWSSISELLDEFVEVLGEEELDVNSFSEIITTGLDALEFSLLPPSLDQVVLADMENAKLLNMKVIFAIGMNDGVMPLRQKDKGILSDQDRDSLRVENSNLKPSAKNNIGEEDLLAYKIMSLPSDKLFLSYPAADEEGKVLNESNYLRKIKGQFKNLNESVYLTDPSLLNDKEQSSYIRSKQATLGLLTSQLQMYKRGYPLSNVWWDAYNSYFEDSKESEAAKQVLSSLYYENKTKPLQETTAKTLFGENIHASVSRMEKFFSCEFQHFAQYGLKLEERAHYKLQAVDMGEIFHGAMEWISAELKRTNRDWGNLTEEECRQMAKLAMTFLAPKIQHEILLSSKRMEYIQYKLLQIITRATTVLNEQAKSSAFRPIGLEVDFGLKGDIPPLKIPLQSDSELLLQGRIDRIDAAEQDDRTFLRIIDYKSSSHDLALTEVYYGLALQMLTYLDIVVTNAQKMIGKTAEPAGVLYFHMHNQYVQAEKELSDEAIARELQKSSKMKGLILSDPVAVSLMDTNLEKGKSSNIIPAEIKQNGELSARSRTATKAEFDKMRRFVRQKYQEAGNKILDGAVSINPYKLKEKTPCQFCGFRSFCGFDPSLASNQYRHLTNEKTETILTKMDIEGGTQ</sequence>
<keyword evidence="3 14" id="KW-0479">Metal-binding</keyword>
<dbReference type="NCBIfam" id="TIGR02773">
    <property type="entry name" value="addB_Gpos"/>
    <property type="match status" value="1"/>
</dbReference>
<proteinExistence type="inferred from homology"/>
<feature type="binding site" evidence="14">
    <location>
        <position position="1121"/>
    </location>
    <ligand>
        <name>[4Fe-4S] cluster</name>
        <dbReference type="ChEBI" id="CHEBI:49883"/>
    </ligand>
</feature>
<evidence type="ECO:0000256" key="9">
    <source>
        <dbReference type="ARBA" id="ARBA00022840"/>
    </source>
</evidence>
<evidence type="ECO:0000256" key="11">
    <source>
        <dbReference type="ARBA" id="ARBA00023014"/>
    </source>
</evidence>
<keyword evidence="7 14" id="KW-0347">Helicase</keyword>
<dbReference type="Gene3D" id="3.90.320.10">
    <property type="match status" value="1"/>
</dbReference>
<keyword evidence="1 14" id="KW-0004">4Fe-4S</keyword>
<dbReference type="InterPro" id="IPR014017">
    <property type="entry name" value="DNA_helicase_UvrD-like_C"/>
</dbReference>
<comment type="similarity">
    <text evidence="14">Belongs to the helicase family. AddB/RexB type 1 subfamily.</text>
</comment>
<dbReference type="InterPro" id="IPR011604">
    <property type="entry name" value="PDDEXK-like_dom_sf"/>
</dbReference>
<keyword evidence="13 14" id="KW-0234">DNA repair</keyword>
<dbReference type="Pfam" id="PF12705">
    <property type="entry name" value="PDDEXK_1"/>
    <property type="match status" value="1"/>
</dbReference>
<comment type="cofactor">
    <cofactor evidence="14">
        <name>Mg(2+)</name>
        <dbReference type="ChEBI" id="CHEBI:18420"/>
    </cofactor>
</comment>
<evidence type="ECO:0000256" key="14">
    <source>
        <dbReference type="HAMAP-Rule" id="MF_01452"/>
    </source>
</evidence>
<evidence type="ECO:0000256" key="10">
    <source>
        <dbReference type="ARBA" id="ARBA00023004"/>
    </source>
</evidence>
<dbReference type="HAMAP" id="MF_01452">
    <property type="entry name" value="AddB_type1"/>
    <property type="match status" value="1"/>
</dbReference>
<comment type="subunit">
    <text evidence="14">Heterodimer of AddA and AddB.</text>
</comment>
<feature type="coiled-coil region" evidence="15">
    <location>
        <begin position="127"/>
        <end position="154"/>
    </location>
</feature>
<keyword evidence="9 14" id="KW-0067">ATP-binding</keyword>
<dbReference type="PANTHER" id="PTHR30591:SF1">
    <property type="entry name" value="RECBCD ENZYME SUBUNIT RECC"/>
    <property type="match status" value="1"/>
</dbReference>
<evidence type="ECO:0000256" key="5">
    <source>
        <dbReference type="ARBA" id="ARBA00022763"/>
    </source>
</evidence>
<keyword evidence="18" id="KW-1185">Reference proteome</keyword>
<dbReference type="GO" id="GO:0008409">
    <property type="term" value="F:5'-3' exonuclease activity"/>
    <property type="evidence" value="ECO:0007669"/>
    <property type="project" value="UniProtKB-UniRule"/>
</dbReference>
<dbReference type="Gene3D" id="6.10.140.1030">
    <property type="match status" value="1"/>
</dbReference>
<dbReference type="InterPro" id="IPR014140">
    <property type="entry name" value="DNA_helicase_suAddB"/>
</dbReference>
<comment type="caution">
    <text evidence="17">The sequence shown here is derived from an EMBL/GenBank/DDBJ whole genome shotgun (WGS) entry which is preliminary data.</text>
</comment>
<dbReference type="GO" id="GO:0046872">
    <property type="term" value="F:metal ion binding"/>
    <property type="evidence" value="ECO:0007669"/>
    <property type="project" value="UniProtKB-KW"/>
</dbReference>
<dbReference type="EC" id="3.1.-.-" evidence="14"/>
<keyword evidence="15" id="KW-0175">Coiled coil</keyword>
<evidence type="ECO:0000256" key="15">
    <source>
        <dbReference type="SAM" id="Coils"/>
    </source>
</evidence>
<feature type="binding site" evidence="14">
    <location>
        <position position="1130"/>
    </location>
    <ligand>
        <name>[4Fe-4S] cluster</name>
        <dbReference type="ChEBI" id="CHEBI:49883"/>
    </ligand>
</feature>
<dbReference type="Gene3D" id="3.40.50.300">
    <property type="entry name" value="P-loop containing nucleotide triphosphate hydrolases"/>
    <property type="match status" value="3"/>
</dbReference>
<evidence type="ECO:0000256" key="4">
    <source>
        <dbReference type="ARBA" id="ARBA00022741"/>
    </source>
</evidence>
<protein>
    <recommendedName>
        <fullName evidence="14">ATP-dependent helicase/deoxyribonuclease subunit B</fullName>
        <ecNumber evidence="14">3.1.-.-</ecNumber>
    </recommendedName>
    <alternativeName>
        <fullName evidence="14">ATP-dependent helicase/nuclease subunit AddB</fullName>
    </alternativeName>
</protein>
<dbReference type="Pfam" id="PF21445">
    <property type="entry name" value="ADDB_N"/>
    <property type="match status" value="1"/>
</dbReference>
<dbReference type="GO" id="GO:0051539">
    <property type="term" value="F:4 iron, 4 sulfur cluster binding"/>
    <property type="evidence" value="ECO:0007669"/>
    <property type="project" value="UniProtKB-KW"/>
</dbReference>
<keyword evidence="10 14" id="KW-0408">Iron</keyword>
<evidence type="ECO:0000256" key="6">
    <source>
        <dbReference type="ARBA" id="ARBA00022801"/>
    </source>
</evidence>
<name>A0AB72ZBF8_LISIO</name>
<accession>A0AB72ZBF8</accession>
<organism evidence="17 18">
    <name type="scientific">Listeria innocua ATCC 33091</name>
    <dbReference type="NCBI Taxonomy" id="1002366"/>
    <lineage>
        <taxon>Bacteria</taxon>
        <taxon>Bacillati</taxon>
        <taxon>Bacillota</taxon>
        <taxon>Bacilli</taxon>
        <taxon>Bacillales</taxon>
        <taxon>Listeriaceae</taxon>
        <taxon>Listeria</taxon>
    </lineage>
</organism>
<evidence type="ECO:0000256" key="1">
    <source>
        <dbReference type="ARBA" id="ARBA00022485"/>
    </source>
</evidence>
<dbReference type="GO" id="GO:0004386">
    <property type="term" value="F:helicase activity"/>
    <property type="evidence" value="ECO:0007669"/>
    <property type="project" value="UniProtKB-KW"/>
</dbReference>
<evidence type="ECO:0000259" key="16">
    <source>
        <dbReference type="PROSITE" id="PS51217"/>
    </source>
</evidence>
<keyword evidence="12 14" id="KW-0238">DNA-binding</keyword>
<dbReference type="GO" id="GO:0005524">
    <property type="term" value="F:ATP binding"/>
    <property type="evidence" value="ECO:0007669"/>
    <property type="project" value="UniProtKB-UniRule"/>
</dbReference>
<evidence type="ECO:0000256" key="3">
    <source>
        <dbReference type="ARBA" id="ARBA00022723"/>
    </source>
</evidence>
<feature type="domain" description="UvrD-like helicase C-terminal" evidence="16">
    <location>
        <begin position="277"/>
        <end position="596"/>
    </location>
</feature>
<keyword evidence="8 14" id="KW-0269">Exonuclease</keyword>
<keyword evidence="5 14" id="KW-0227">DNA damage</keyword>